<protein>
    <submittedName>
        <fullName evidence="3">Oxidoreductase/short-chain dehydrogenase/reductase SDR</fullName>
    </submittedName>
</protein>
<dbReference type="GO" id="GO:0016491">
    <property type="term" value="F:oxidoreductase activity"/>
    <property type="evidence" value="ECO:0007669"/>
    <property type="project" value="UniProtKB-KW"/>
</dbReference>
<comment type="caution">
    <text evidence="3">The sequence shown here is derived from an EMBL/GenBank/DDBJ whole genome shotgun (WGS) entry which is preliminary data.</text>
</comment>
<name>A0A023D2L3_ACIMT</name>
<keyword evidence="2" id="KW-0560">Oxidoreductase</keyword>
<dbReference type="PANTHER" id="PTHR44196">
    <property type="entry name" value="DEHYDROGENASE/REDUCTASE SDR FAMILY MEMBER 7B"/>
    <property type="match status" value="1"/>
</dbReference>
<keyword evidence="4" id="KW-1185">Reference proteome</keyword>
<evidence type="ECO:0000256" key="2">
    <source>
        <dbReference type="ARBA" id="ARBA00023002"/>
    </source>
</evidence>
<reference evidence="3 4" key="2">
    <citation type="journal article" date="2014" name="FEMS Microbiol. Lett.">
        <title>Draft genomic DNA sequence of the facultatively methylotrophic bacterium Acidomonas methanolica type strain MB58.</title>
        <authorList>
            <person name="Higashiura N."/>
            <person name="Hadano H."/>
            <person name="Hirakawa H."/>
            <person name="Matsutani M."/>
            <person name="Takabe S."/>
            <person name="Matsushita K."/>
            <person name="Azuma Y."/>
        </authorList>
    </citation>
    <scope>NUCLEOTIDE SEQUENCE [LARGE SCALE GENOMIC DNA]</scope>
    <source>
        <strain evidence="3 4">MB58</strain>
    </source>
</reference>
<dbReference type="PROSITE" id="PS00061">
    <property type="entry name" value="ADH_SHORT"/>
    <property type="match status" value="1"/>
</dbReference>
<evidence type="ECO:0000313" key="4">
    <source>
        <dbReference type="Proteomes" id="UP000019760"/>
    </source>
</evidence>
<comment type="similarity">
    <text evidence="1">Belongs to the short-chain dehydrogenases/reductases (SDR) family.</text>
</comment>
<dbReference type="SUPFAM" id="SSF51735">
    <property type="entry name" value="NAD(P)-binding Rossmann-fold domains"/>
    <property type="match status" value="1"/>
</dbReference>
<dbReference type="InterPro" id="IPR020904">
    <property type="entry name" value="Sc_DH/Rdtase_CS"/>
</dbReference>
<evidence type="ECO:0000256" key="1">
    <source>
        <dbReference type="ARBA" id="ARBA00006484"/>
    </source>
</evidence>
<accession>A0A023D2L3</accession>
<dbReference type="InterPro" id="IPR002347">
    <property type="entry name" value="SDR_fam"/>
</dbReference>
<dbReference type="GO" id="GO:0016020">
    <property type="term" value="C:membrane"/>
    <property type="evidence" value="ECO:0007669"/>
    <property type="project" value="TreeGrafter"/>
</dbReference>
<dbReference type="Pfam" id="PF00106">
    <property type="entry name" value="adh_short"/>
    <property type="match status" value="1"/>
</dbReference>
<organism evidence="3 4">
    <name type="scientific">Acidomonas methanolica NBRC 104435</name>
    <dbReference type="NCBI Taxonomy" id="1231351"/>
    <lineage>
        <taxon>Bacteria</taxon>
        <taxon>Pseudomonadati</taxon>
        <taxon>Pseudomonadota</taxon>
        <taxon>Alphaproteobacteria</taxon>
        <taxon>Acetobacterales</taxon>
        <taxon>Acetobacteraceae</taxon>
        <taxon>Acidomonas</taxon>
    </lineage>
</organism>
<dbReference type="Proteomes" id="UP000019760">
    <property type="component" value="Unassembled WGS sequence"/>
</dbReference>
<dbReference type="EMBL" id="BAND01000011">
    <property type="protein sequence ID" value="GAJ28005.1"/>
    <property type="molecule type" value="Genomic_DNA"/>
</dbReference>
<evidence type="ECO:0000313" key="3">
    <source>
        <dbReference type="EMBL" id="GAJ28005.1"/>
    </source>
</evidence>
<sequence>MTGVLITGASGGIGRALARLCARPGVTLFLWGRHEGRLEETAALCRARGAVAHIRALDLADGRAALAALREDDGRAPVDLLLLGAGLPDIRPPEALTEDPEVVLAMAQVNFATPVAMATEAARLMAARGRGAIAAIGSVAAFHDLPQATAYAGGKAGLARFMTALHAAMAPHGVRVTVVSPGYIDTAMSRRLNGARPFLMTPEDAAARILDALGRNAPHVVFPRVFVLLKWLDALLPRCIVHRLMRRAVVRQSPA</sequence>
<dbReference type="InterPro" id="IPR036291">
    <property type="entry name" value="NAD(P)-bd_dom_sf"/>
</dbReference>
<dbReference type="Gene3D" id="3.40.50.720">
    <property type="entry name" value="NAD(P)-binding Rossmann-like Domain"/>
    <property type="match status" value="1"/>
</dbReference>
<reference evidence="4" key="1">
    <citation type="journal article" date="2014" name="FEMS Microbiol. Lett.">
        <title>Draft Genomic DNA Sequence of the Facultatively Methylotrophic Bacterium Acidomonas methanolica type strain MB58.</title>
        <authorList>
            <person name="Higashiura N."/>
            <person name="Hadano H."/>
            <person name="Hirakawa H."/>
            <person name="Matsutani M."/>
            <person name="Takabe S."/>
            <person name="Matsushita K."/>
            <person name="Azuma Y."/>
        </authorList>
    </citation>
    <scope>NUCLEOTIDE SEQUENCE [LARGE SCALE GENOMIC DNA]</scope>
    <source>
        <strain evidence="4">MB58</strain>
    </source>
</reference>
<dbReference type="AlphaFoldDB" id="A0A023D2L3"/>
<dbReference type="PANTHER" id="PTHR44196:SF1">
    <property type="entry name" value="DEHYDROGENASE_REDUCTASE SDR FAMILY MEMBER 7B"/>
    <property type="match status" value="1"/>
</dbReference>
<dbReference type="PRINTS" id="PR00081">
    <property type="entry name" value="GDHRDH"/>
</dbReference>
<proteinExistence type="inferred from homology"/>
<gene>
    <name evidence="3" type="ORF">Amme_011_105</name>
</gene>